<protein>
    <submittedName>
        <fullName evidence="3">Uncharacterized protein</fullName>
    </submittedName>
</protein>
<dbReference type="Proteomes" id="UP000233556">
    <property type="component" value="Unassembled WGS sequence"/>
</dbReference>
<dbReference type="AlphaFoldDB" id="A0A2I0URH4"/>
<evidence type="ECO:0000313" key="4">
    <source>
        <dbReference type="Proteomes" id="UP000233556"/>
    </source>
</evidence>
<accession>A0A2I0URH4</accession>
<dbReference type="EMBL" id="KZ505649">
    <property type="protein sequence ID" value="PKU48626.1"/>
    <property type="molecule type" value="Genomic_DNA"/>
</dbReference>
<evidence type="ECO:0000256" key="2">
    <source>
        <dbReference type="SAM" id="SignalP"/>
    </source>
</evidence>
<keyword evidence="4" id="KW-1185">Reference proteome</keyword>
<evidence type="ECO:0000313" key="3">
    <source>
        <dbReference type="EMBL" id="PKU48626.1"/>
    </source>
</evidence>
<evidence type="ECO:0000256" key="1">
    <source>
        <dbReference type="SAM" id="MobiDB-lite"/>
    </source>
</evidence>
<feature type="region of interest" description="Disordered" evidence="1">
    <location>
        <begin position="64"/>
        <end position="96"/>
    </location>
</feature>
<sequence>MPHLIYSRFKVVLMLSLNIAVYNDGSQSTVLTYMPQPKLKDTDEIQTNESKYAGNLGKWVMVAGNEDNGTSEDQKGDNTGLDVYPTQTLCPTDKER</sequence>
<reference evidence="4" key="1">
    <citation type="submission" date="2017-11" db="EMBL/GenBank/DDBJ databases">
        <authorList>
            <person name="Lima N.C."/>
            <person name="Parody-Merino A.M."/>
            <person name="Battley P.F."/>
            <person name="Fidler A.E."/>
            <person name="Prosdocimi F."/>
        </authorList>
    </citation>
    <scope>NUCLEOTIDE SEQUENCE [LARGE SCALE GENOMIC DNA]</scope>
</reference>
<proteinExistence type="predicted"/>
<organism evidence="3 4">
    <name type="scientific">Limosa lapponica baueri</name>
    <dbReference type="NCBI Taxonomy" id="1758121"/>
    <lineage>
        <taxon>Eukaryota</taxon>
        <taxon>Metazoa</taxon>
        <taxon>Chordata</taxon>
        <taxon>Craniata</taxon>
        <taxon>Vertebrata</taxon>
        <taxon>Euteleostomi</taxon>
        <taxon>Archelosauria</taxon>
        <taxon>Archosauria</taxon>
        <taxon>Dinosauria</taxon>
        <taxon>Saurischia</taxon>
        <taxon>Theropoda</taxon>
        <taxon>Coelurosauria</taxon>
        <taxon>Aves</taxon>
        <taxon>Neognathae</taxon>
        <taxon>Neoaves</taxon>
        <taxon>Charadriiformes</taxon>
        <taxon>Scolopacidae</taxon>
        <taxon>Limosa</taxon>
    </lineage>
</organism>
<feature type="chain" id="PRO_5014177991" evidence="2">
    <location>
        <begin position="29"/>
        <end position="96"/>
    </location>
</feature>
<gene>
    <name evidence="3" type="ORF">llap_1078</name>
</gene>
<reference evidence="4" key="2">
    <citation type="submission" date="2017-12" db="EMBL/GenBank/DDBJ databases">
        <title>Genome sequence of the Bar-tailed Godwit (Limosa lapponica baueri).</title>
        <authorList>
            <person name="Lima N.C.B."/>
            <person name="Parody-Merino A.M."/>
            <person name="Battley P.F."/>
            <person name="Fidler A.E."/>
            <person name="Prosdocimi F."/>
        </authorList>
    </citation>
    <scope>NUCLEOTIDE SEQUENCE [LARGE SCALE GENOMIC DNA]</scope>
</reference>
<name>A0A2I0URH4_LIMLA</name>
<feature type="signal peptide" evidence="2">
    <location>
        <begin position="1"/>
        <end position="28"/>
    </location>
</feature>
<keyword evidence="2" id="KW-0732">Signal</keyword>